<name>A0ACB8GZJ8_PSICU</name>
<dbReference type="EMBL" id="JAFIQS020000006">
    <property type="protein sequence ID" value="KAH9480862.1"/>
    <property type="molecule type" value="Genomic_DNA"/>
</dbReference>
<organism evidence="1 2">
    <name type="scientific">Psilocybe cubensis</name>
    <name type="common">Psychedelic mushroom</name>
    <name type="synonym">Stropharia cubensis</name>
    <dbReference type="NCBI Taxonomy" id="181762"/>
    <lineage>
        <taxon>Eukaryota</taxon>
        <taxon>Fungi</taxon>
        <taxon>Dikarya</taxon>
        <taxon>Basidiomycota</taxon>
        <taxon>Agaricomycotina</taxon>
        <taxon>Agaricomycetes</taxon>
        <taxon>Agaricomycetidae</taxon>
        <taxon>Agaricales</taxon>
        <taxon>Agaricineae</taxon>
        <taxon>Strophariaceae</taxon>
        <taxon>Psilocybe</taxon>
    </lineage>
</organism>
<comment type="caution">
    <text evidence="1">The sequence shown here is derived from an EMBL/GenBank/DDBJ whole genome shotgun (WGS) entry which is preliminary data.</text>
</comment>
<reference evidence="1" key="1">
    <citation type="submission" date="2021-10" db="EMBL/GenBank/DDBJ databases">
        <title>Psilocybe cubensis genome.</title>
        <authorList>
            <person name="Mckernan K.J."/>
            <person name="Crawford S."/>
            <person name="Trippe A."/>
            <person name="Kane L.T."/>
            <person name="Mclaughlin S."/>
        </authorList>
    </citation>
    <scope>NUCLEOTIDE SEQUENCE</scope>
    <source>
        <strain evidence="1">MGC-MH-2018</strain>
    </source>
</reference>
<accession>A0ACB8GZJ8</accession>
<evidence type="ECO:0000313" key="2">
    <source>
        <dbReference type="Proteomes" id="UP000664032"/>
    </source>
</evidence>
<keyword evidence="2" id="KW-1185">Reference proteome</keyword>
<proteinExistence type="predicted"/>
<protein>
    <submittedName>
        <fullName evidence="1">Uncharacterized protein</fullName>
    </submittedName>
</protein>
<dbReference type="Proteomes" id="UP000664032">
    <property type="component" value="Unassembled WGS sequence"/>
</dbReference>
<gene>
    <name evidence="1" type="ORF">JR316_0007464</name>
</gene>
<sequence>MHSSICDLSSSDSHTMAVNNIALSIMDIVAGYEGRNSLVIHIFNICLQIQTAIVPLLGRQSVDLNHNAHQCLCALIPTLESTRKHLEMWIVRRTHSLVSGFNPWLLAHRLKEDKKHLLQHYITLMTALQVVDRIRGYNFVSPAASVLSFQDQEVRHRPRQRPPPTDISTDMFPESEAKEFWKNNFEGEPSSVDSSNFRQVLSKWLGRTIDDPAYHRLLLRLDLNNDSTIHFSTFYDLVRNGKMKDIINSYLADPRLPLLIWIDEDVRGNTDRVFEATSYGVTVVQLASISSAKTWIATNHDFLMQNDDPSNIRFIISQACNDSYFKVLDVPEAACENGGSDFMLRYIRNEGFASAVLIYSPEKTIESTAYVEDDQLHMAGSTTLTSSVYKEYVAALGERRKDDVGWRKYNATSR</sequence>
<evidence type="ECO:0000313" key="1">
    <source>
        <dbReference type="EMBL" id="KAH9480862.1"/>
    </source>
</evidence>